<dbReference type="Gene3D" id="3.30.70.141">
    <property type="entry name" value="Nucleoside diphosphate kinase-like domain"/>
    <property type="match status" value="1"/>
</dbReference>
<keyword evidence="5" id="KW-0418">Kinase</keyword>
<organism evidence="11 12">
    <name type="scientific">Mucor saturninus</name>
    <dbReference type="NCBI Taxonomy" id="64648"/>
    <lineage>
        <taxon>Eukaryota</taxon>
        <taxon>Fungi</taxon>
        <taxon>Fungi incertae sedis</taxon>
        <taxon>Mucoromycota</taxon>
        <taxon>Mucoromycotina</taxon>
        <taxon>Mucoromycetes</taxon>
        <taxon>Mucorales</taxon>
        <taxon>Mucorineae</taxon>
        <taxon>Mucoraceae</taxon>
        <taxon>Mucor</taxon>
    </lineage>
</organism>
<dbReference type="GO" id="GO:0016301">
    <property type="term" value="F:kinase activity"/>
    <property type="evidence" value="ECO:0007669"/>
    <property type="project" value="UniProtKB-KW"/>
</dbReference>
<evidence type="ECO:0000313" key="11">
    <source>
        <dbReference type="EMBL" id="KAG2203640.1"/>
    </source>
</evidence>
<feature type="compositionally biased region" description="Polar residues" evidence="9">
    <location>
        <begin position="489"/>
        <end position="517"/>
    </location>
</feature>
<dbReference type="PANTHER" id="PTHR46161:SF3">
    <property type="entry name" value="NUCLEOSIDE DIPHOSPHATE KINASE DDB_G0292928-RELATED"/>
    <property type="match status" value="1"/>
</dbReference>
<dbReference type="InterPro" id="IPR036850">
    <property type="entry name" value="NDK-like_dom_sf"/>
</dbReference>
<feature type="region of interest" description="Disordered" evidence="9">
    <location>
        <begin position="478"/>
        <end position="747"/>
    </location>
</feature>
<evidence type="ECO:0000256" key="1">
    <source>
        <dbReference type="ARBA" id="ARBA00008142"/>
    </source>
</evidence>
<reference evidence="11" key="1">
    <citation type="submission" date="2020-12" db="EMBL/GenBank/DDBJ databases">
        <title>Metabolic potential, ecology and presence of endohyphal bacteria is reflected in genomic diversity of Mucoromycotina.</title>
        <authorList>
            <person name="Muszewska A."/>
            <person name="Okrasinska A."/>
            <person name="Steczkiewicz K."/>
            <person name="Drgas O."/>
            <person name="Orlowska M."/>
            <person name="Perlinska-Lenart U."/>
            <person name="Aleksandrzak-Piekarczyk T."/>
            <person name="Szatraj K."/>
            <person name="Zielenkiewicz U."/>
            <person name="Pilsyk S."/>
            <person name="Malc E."/>
            <person name="Mieczkowski P."/>
            <person name="Kruszewska J.S."/>
            <person name="Biernat P."/>
            <person name="Pawlowska J."/>
        </authorList>
    </citation>
    <scope>NUCLEOTIDE SEQUENCE</scope>
    <source>
        <strain evidence="11">WA0000017839</strain>
    </source>
</reference>
<feature type="domain" description="Nucleoside diphosphate kinase-like" evidence="10">
    <location>
        <begin position="48"/>
        <end position="184"/>
    </location>
</feature>
<dbReference type="PANTHER" id="PTHR46161">
    <property type="entry name" value="NUCLEOSIDE DIPHOSPHATE KINASE"/>
    <property type="match status" value="1"/>
</dbReference>
<evidence type="ECO:0000256" key="3">
    <source>
        <dbReference type="ARBA" id="ARBA00022679"/>
    </source>
</evidence>
<keyword evidence="7" id="KW-0546">Nucleotide metabolism</keyword>
<comment type="caution">
    <text evidence="8">Lacks conserved residue(s) required for the propagation of feature annotation.</text>
</comment>
<sequence>MITATKNNLPASTNAFQEAKDKLKKISLLNSNDIKALTTKQVPQEEQQERTLALITSTEDLPAIRSHIENQGFTIIKSKTIQLSSEQAQAFYEDHLTQSYYDKMVRWLGSGSNICALVLEKKNAIQDWKSLMGPAAYKKARKNSPNSIRALFGKDTLQNATHGSDSEASFKKEIDFIFSDSVSDMTAADTPPAAAAELHHPQNDGVVPVTIPITNEDTPVVTDAAPEEAQVNATVEHKNETRDNTDTLESHVPDTIEQEKHVQTPVAMDTQEKETSPATDSMETVSSVVTNNSLTDAIEKKDTTNIDQIIPAIRDTTSLPVDTKDTHFDTTSLPVDTKDTHFDTTSLPVDTKDTHSDTDKENTMLAEEKKEVSRPVEDKRDDVLPIKEEKEESALVENIVPTKDKKEESAPIEDEKKECVSVNNHVDELEEISLVDDNKAPSVLDDASDAAGSVLKEADAAISDISQDKLKTCIELTPDASLKDEDVTSSENTVNIDNQNENASDNTMISDAETITITPPAERDQAVSTTSSASLNVNEDQKSLPKPTEASHSTKKPLKKQVKKEAIIPSSSRIRPPSIKRGQNGCMIQSGEPIGRTRATSNKINSANSSAGTTRIARLSPSATIRNEPAVVAEKKKTTVTRDAPKKPPTKVSKNLPRVATMAAAKPVTAVKEEENEGEKRTKKRGSSTKSFISRLTAPTVASQNKKADSDTTAATATATTGVSRRTTVSGKRSSAVRPASSTSKVY</sequence>
<dbReference type="InterPro" id="IPR023005">
    <property type="entry name" value="Nucleoside_diP_kinase_AS"/>
</dbReference>
<comment type="caution">
    <text evidence="11">The sequence shown here is derived from an EMBL/GenBank/DDBJ whole genome shotgun (WGS) entry which is preliminary data.</text>
</comment>
<feature type="compositionally biased region" description="Low complexity" evidence="9">
    <location>
        <begin position="567"/>
        <end position="579"/>
    </location>
</feature>
<feature type="compositionally biased region" description="Basic and acidic residues" evidence="9">
    <location>
        <begin position="350"/>
        <end position="378"/>
    </location>
</feature>
<name>A0A8H7R4W5_9FUNG</name>
<keyword evidence="3" id="KW-0808">Transferase</keyword>
<dbReference type="PROSITE" id="PS51374">
    <property type="entry name" value="NDPK_LIKE"/>
    <property type="match status" value="1"/>
</dbReference>
<evidence type="ECO:0000256" key="9">
    <source>
        <dbReference type="SAM" id="MobiDB-lite"/>
    </source>
</evidence>
<dbReference type="SMART" id="SM00562">
    <property type="entry name" value="NDK"/>
    <property type="match status" value="1"/>
</dbReference>
<evidence type="ECO:0000256" key="2">
    <source>
        <dbReference type="ARBA" id="ARBA00017632"/>
    </source>
</evidence>
<protein>
    <recommendedName>
        <fullName evidence="2">Nucleoside diphosphate kinase</fullName>
    </recommendedName>
</protein>
<feature type="region of interest" description="Disordered" evidence="9">
    <location>
        <begin position="266"/>
        <end position="285"/>
    </location>
</feature>
<dbReference type="OrthoDB" id="2162449at2759"/>
<accession>A0A8H7R4W5</accession>
<feature type="compositionally biased region" description="Low complexity" evidence="9">
    <location>
        <begin position="711"/>
        <end position="731"/>
    </location>
</feature>
<dbReference type="SUPFAM" id="SSF54919">
    <property type="entry name" value="Nucleoside diphosphate kinase, NDK"/>
    <property type="match status" value="1"/>
</dbReference>
<keyword evidence="4" id="KW-0547">Nucleotide-binding</keyword>
<dbReference type="EMBL" id="JAEPRD010000050">
    <property type="protein sequence ID" value="KAG2203640.1"/>
    <property type="molecule type" value="Genomic_DNA"/>
</dbReference>
<feature type="region of interest" description="Disordered" evidence="9">
    <location>
        <begin position="347"/>
        <end position="378"/>
    </location>
</feature>
<evidence type="ECO:0000256" key="6">
    <source>
        <dbReference type="ARBA" id="ARBA00022840"/>
    </source>
</evidence>
<evidence type="ECO:0000313" key="12">
    <source>
        <dbReference type="Proteomes" id="UP000603453"/>
    </source>
</evidence>
<dbReference type="Proteomes" id="UP000603453">
    <property type="component" value="Unassembled WGS sequence"/>
</dbReference>
<proteinExistence type="inferred from homology"/>
<dbReference type="AlphaFoldDB" id="A0A8H7R4W5"/>
<dbReference type="Pfam" id="PF00334">
    <property type="entry name" value="NDK"/>
    <property type="match status" value="1"/>
</dbReference>
<evidence type="ECO:0000256" key="4">
    <source>
        <dbReference type="ARBA" id="ARBA00022741"/>
    </source>
</evidence>
<evidence type="ECO:0000256" key="5">
    <source>
        <dbReference type="ARBA" id="ARBA00022777"/>
    </source>
</evidence>
<evidence type="ECO:0000259" key="10">
    <source>
        <dbReference type="SMART" id="SM00562"/>
    </source>
</evidence>
<evidence type="ECO:0000256" key="8">
    <source>
        <dbReference type="PROSITE-ProRule" id="PRU00706"/>
    </source>
</evidence>
<keyword evidence="6" id="KW-0067">ATP-binding</keyword>
<feature type="compositionally biased region" description="Basic residues" evidence="9">
    <location>
        <begin position="553"/>
        <end position="562"/>
    </location>
</feature>
<feature type="compositionally biased region" description="Polar residues" evidence="9">
    <location>
        <begin position="526"/>
        <end position="538"/>
    </location>
</feature>
<feature type="compositionally biased region" description="Polar residues" evidence="9">
    <location>
        <begin position="276"/>
        <end position="285"/>
    </location>
</feature>
<evidence type="ECO:0000256" key="7">
    <source>
        <dbReference type="ARBA" id="ARBA00023080"/>
    </source>
</evidence>
<keyword evidence="12" id="KW-1185">Reference proteome</keyword>
<dbReference type="GO" id="GO:0005524">
    <property type="term" value="F:ATP binding"/>
    <property type="evidence" value="ECO:0007669"/>
    <property type="project" value="UniProtKB-KW"/>
</dbReference>
<gene>
    <name evidence="11" type="ORF">INT47_011734</name>
</gene>
<dbReference type="InterPro" id="IPR034907">
    <property type="entry name" value="NDK-like_dom"/>
</dbReference>
<dbReference type="PROSITE" id="PS00469">
    <property type="entry name" value="NDPK"/>
    <property type="match status" value="1"/>
</dbReference>
<feature type="compositionally biased region" description="Polar residues" evidence="9">
    <location>
        <begin position="598"/>
        <end position="613"/>
    </location>
</feature>
<comment type="similarity">
    <text evidence="1 8">Belongs to the NDK family.</text>
</comment>
<dbReference type="GO" id="GO:0009117">
    <property type="term" value="P:nucleotide metabolic process"/>
    <property type="evidence" value="ECO:0007669"/>
    <property type="project" value="UniProtKB-KW"/>
</dbReference>